<dbReference type="RefSeq" id="XP_024770293.1">
    <property type="nucleotide sequence ID" value="XM_024913843.1"/>
</dbReference>
<dbReference type="GeneID" id="36622407"/>
<gene>
    <name evidence="2" type="ORF">M431DRAFT_258085</name>
</gene>
<accession>A0A2T4A0M0</accession>
<feature type="transmembrane region" description="Helical" evidence="1">
    <location>
        <begin position="38"/>
        <end position="65"/>
    </location>
</feature>
<keyword evidence="3" id="KW-1185">Reference proteome</keyword>
<protein>
    <submittedName>
        <fullName evidence="2">Uncharacterized protein</fullName>
    </submittedName>
</protein>
<proteinExistence type="predicted"/>
<dbReference type="AlphaFoldDB" id="A0A2T4A0M0"/>
<dbReference type="Proteomes" id="UP000241690">
    <property type="component" value="Unassembled WGS sequence"/>
</dbReference>
<dbReference type="EMBL" id="KZ679688">
    <property type="protein sequence ID" value="PTB50616.1"/>
    <property type="molecule type" value="Genomic_DNA"/>
</dbReference>
<keyword evidence="1" id="KW-0812">Transmembrane</keyword>
<keyword evidence="1" id="KW-0472">Membrane</keyword>
<keyword evidence="1" id="KW-1133">Transmembrane helix</keyword>
<evidence type="ECO:0000313" key="3">
    <source>
        <dbReference type="Proteomes" id="UP000241690"/>
    </source>
</evidence>
<name>A0A2T4A0M0_TRIHA</name>
<evidence type="ECO:0000256" key="1">
    <source>
        <dbReference type="SAM" id="Phobius"/>
    </source>
</evidence>
<sequence length="74" mass="8454">MSYIKSTDIVVPTSHGQRLEWPGNITHKMLNRLRLRSFFSSEVGCGIYCSPPIPSFFVLFFLSYISQARLSLPD</sequence>
<reference evidence="2 3" key="1">
    <citation type="submission" date="2016-07" db="EMBL/GenBank/DDBJ databases">
        <title>Multiple horizontal gene transfer events from other fungi enriched the ability of initially mycotrophic Trichoderma (Ascomycota) to feed on dead plant biomass.</title>
        <authorList>
            <consortium name="DOE Joint Genome Institute"/>
            <person name="Aerts A."/>
            <person name="Atanasova L."/>
            <person name="Chenthamara K."/>
            <person name="Zhang J."/>
            <person name="Grujic M."/>
            <person name="Henrissat B."/>
            <person name="Kuo A."/>
            <person name="Salamov A."/>
            <person name="Lipzen A."/>
            <person name="Labutti K."/>
            <person name="Barry K."/>
            <person name="Miao Y."/>
            <person name="Rahimi M.J."/>
            <person name="Shen Q."/>
            <person name="Grigoriev I.V."/>
            <person name="Kubicek C.P."/>
            <person name="Druzhinina I.S."/>
        </authorList>
    </citation>
    <scope>NUCLEOTIDE SEQUENCE [LARGE SCALE GENOMIC DNA]</scope>
    <source>
        <strain evidence="2 3">CBS 226.95</strain>
    </source>
</reference>
<organism evidence="2 3">
    <name type="scientific">Trichoderma harzianum CBS 226.95</name>
    <dbReference type="NCBI Taxonomy" id="983964"/>
    <lineage>
        <taxon>Eukaryota</taxon>
        <taxon>Fungi</taxon>
        <taxon>Dikarya</taxon>
        <taxon>Ascomycota</taxon>
        <taxon>Pezizomycotina</taxon>
        <taxon>Sordariomycetes</taxon>
        <taxon>Hypocreomycetidae</taxon>
        <taxon>Hypocreales</taxon>
        <taxon>Hypocreaceae</taxon>
        <taxon>Trichoderma</taxon>
    </lineage>
</organism>
<evidence type="ECO:0000313" key="2">
    <source>
        <dbReference type="EMBL" id="PTB50616.1"/>
    </source>
</evidence>